<sequence length="286" mass="30861">MELTVRVPGSCGEVMQGIWQDEPFLITCPIDRYSTVVVRPGRGRLLGGGEKARRALDLGRTYCRCQDLPYDFFLTSDLPPGKGMASSSADICVVLAAVAAVCQKSLSQQDIGRLAASIEPTDGVFCQGMAMIQPETGDIWHVFPQVPSLAIAVFDVGGTVDTVAFHRVHRDRIRPVQAPLFLGLQLLTASLTDRHLGLAASLSALANQPWLPKPDFTAFLQAALDHPAVVGVNVAHSGTVAGVFFGCEASPASREAVIDTLCRQFPQWSYRETVQLQPGGIFTEIR</sequence>
<evidence type="ECO:0000256" key="4">
    <source>
        <dbReference type="ARBA" id="ARBA00022840"/>
    </source>
</evidence>
<proteinExistence type="predicted"/>
<keyword evidence="1" id="KW-0808">Transferase</keyword>
<dbReference type="PANTHER" id="PTHR43527:SF1">
    <property type="entry name" value="L-THREONINE KINASE"/>
    <property type="match status" value="1"/>
</dbReference>
<dbReference type="GO" id="GO:0005524">
    <property type="term" value="F:ATP binding"/>
    <property type="evidence" value="ECO:0007669"/>
    <property type="project" value="UniProtKB-KW"/>
</dbReference>
<keyword evidence="3 6" id="KW-0418">Kinase</keyword>
<keyword evidence="2" id="KW-0547">Nucleotide-binding</keyword>
<dbReference type="GO" id="GO:0050515">
    <property type="term" value="F:4-(cytidine 5'-diphospho)-2-C-methyl-D-erythritol kinase activity"/>
    <property type="evidence" value="ECO:0007669"/>
    <property type="project" value="TreeGrafter"/>
</dbReference>
<name>A0A2S0M965_MEGEL</name>
<gene>
    <name evidence="6" type="ORF">C6Y28_10225</name>
</gene>
<dbReference type="OrthoDB" id="4548147at2"/>
<dbReference type="Proteomes" id="UP000238358">
    <property type="component" value="Chromosome"/>
</dbReference>
<dbReference type="AlphaFoldDB" id="A0A2S0M965"/>
<accession>A0A2S0M965</accession>
<dbReference type="InterPro" id="IPR020568">
    <property type="entry name" value="Ribosomal_Su5_D2-typ_SF"/>
</dbReference>
<dbReference type="InterPro" id="IPR014721">
    <property type="entry name" value="Ribsml_uS5_D2-typ_fold_subgr"/>
</dbReference>
<dbReference type="Pfam" id="PF00288">
    <property type="entry name" value="GHMP_kinases_N"/>
    <property type="match status" value="1"/>
</dbReference>
<evidence type="ECO:0000256" key="3">
    <source>
        <dbReference type="ARBA" id="ARBA00022777"/>
    </source>
</evidence>
<feature type="domain" description="GHMP kinase N-terminal" evidence="5">
    <location>
        <begin position="64"/>
        <end position="120"/>
    </location>
</feature>
<protein>
    <submittedName>
        <fullName evidence="6">GHMP kinase</fullName>
    </submittedName>
</protein>
<dbReference type="RefSeq" id="WP_027895609.1">
    <property type="nucleotide sequence ID" value="NZ_CP027569.1"/>
</dbReference>
<organism evidence="6 7">
    <name type="scientific">Megasphaera elsdenii</name>
    <dbReference type="NCBI Taxonomy" id="907"/>
    <lineage>
        <taxon>Bacteria</taxon>
        <taxon>Bacillati</taxon>
        <taxon>Bacillota</taxon>
        <taxon>Negativicutes</taxon>
        <taxon>Veillonellales</taxon>
        <taxon>Veillonellaceae</taxon>
        <taxon>Megasphaera</taxon>
    </lineage>
</organism>
<dbReference type="Gene3D" id="3.30.230.10">
    <property type="match status" value="1"/>
</dbReference>
<dbReference type="InterPro" id="IPR006204">
    <property type="entry name" value="GHMP_kinase_N_dom"/>
</dbReference>
<evidence type="ECO:0000313" key="6">
    <source>
        <dbReference type="EMBL" id="AVO27967.1"/>
    </source>
</evidence>
<evidence type="ECO:0000256" key="2">
    <source>
        <dbReference type="ARBA" id="ARBA00022741"/>
    </source>
</evidence>
<evidence type="ECO:0000313" key="7">
    <source>
        <dbReference type="Proteomes" id="UP000238358"/>
    </source>
</evidence>
<dbReference type="EMBL" id="CP027569">
    <property type="protein sequence ID" value="AVO27967.1"/>
    <property type="molecule type" value="Genomic_DNA"/>
</dbReference>
<keyword evidence="4" id="KW-0067">ATP-binding</keyword>
<reference evidence="6 7" key="1">
    <citation type="journal article" date="2018" name="Genome Announc.">
        <title>Complete genomes of two Megasphaera elsdenii strains, NCIMB 702410 and ATCC 25940.</title>
        <authorList>
            <person name="Hatmaker E.A."/>
            <person name="O'Dell K."/>
            <person name="Riley L.A."/>
            <person name="Klingeman D.M."/>
            <person name="Guss A.M."/>
        </authorList>
    </citation>
    <scope>NUCLEOTIDE SEQUENCE [LARGE SCALE GENOMIC DNA]</scope>
    <source>
        <strain evidence="6 7">NCIMB702410</strain>
    </source>
</reference>
<dbReference type="SUPFAM" id="SSF54211">
    <property type="entry name" value="Ribosomal protein S5 domain 2-like"/>
    <property type="match status" value="1"/>
</dbReference>
<evidence type="ECO:0000256" key="1">
    <source>
        <dbReference type="ARBA" id="ARBA00022679"/>
    </source>
</evidence>
<dbReference type="PANTHER" id="PTHR43527">
    <property type="entry name" value="4-DIPHOSPHOCYTIDYL-2-C-METHYL-D-ERYTHRITOL KINASE, CHLOROPLASTIC"/>
    <property type="match status" value="1"/>
</dbReference>
<evidence type="ECO:0000259" key="5">
    <source>
        <dbReference type="Pfam" id="PF00288"/>
    </source>
</evidence>